<dbReference type="InterPro" id="IPR000873">
    <property type="entry name" value="AMP-dep_synth/lig_dom"/>
</dbReference>
<dbReference type="PANTHER" id="PTHR24096">
    <property type="entry name" value="LONG-CHAIN-FATTY-ACID--COA LIGASE"/>
    <property type="match status" value="1"/>
</dbReference>
<dbReference type="GO" id="GO:0016405">
    <property type="term" value="F:CoA-ligase activity"/>
    <property type="evidence" value="ECO:0007669"/>
    <property type="project" value="TreeGrafter"/>
</dbReference>
<dbReference type="Gene3D" id="3.40.50.980">
    <property type="match status" value="2"/>
</dbReference>
<feature type="domain" description="AMP-dependent synthetase/ligase" evidence="3">
    <location>
        <begin position="44"/>
        <end position="413"/>
    </location>
</feature>
<dbReference type="Proteomes" id="UP000813824">
    <property type="component" value="Unassembled WGS sequence"/>
</dbReference>
<dbReference type="PANTHER" id="PTHR24096:SF149">
    <property type="entry name" value="AMP-BINDING DOMAIN-CONTAINING PROTEIN-RELATED"/>
    <property type="match status" value="1"/>
</dbReference>
<dbReference type="EMBL" id="JAEVFJ010000005">
    <property type="protein sequence ID" value="KAH8104506.1"/>
    <property type="molecule type" value="Genomic_DNA"/>
</dbReference>
<dbReference type="Gene3D" id="2.30.38.10">
    <property type="entry name" value="Luciferase, Domain 3"/>
    <property type="match status" value="1"/>
</dbReference>
<evidence type="ECO:0000256" key="1">
    <source>
        <dbReference type="ARBA" id="ARBA00006432"/>
    </source>
</evidence>
<comment type="caution">
    <text evidence="5">The sequence shown here is derived from an EMBL/GenBank/DDBJ whole genome shotgun (WGS) entry which is preliminary data.</text>
</comment>
<dbReference type="SUPFAM" id="SSF56801">
    <property type="entry name" value="Acetyl-CoA synthetase-like"/>
    <property type="match status" value="1"/>
</dbReference>
<evidence type="ECO:0000259" key="3">
    <source>
        <dbReference type="Pfam" id="PF00501"/>
    </source>
</evidence>
<evidence type="ECO:0000259" key="4">
    <source>
        <dbReference type="Pfam" id="PF13193"/>
    </source>
</evidence>
<dbReference type="Pfam" id="PF00501">
    <property type="entry name" value="AMP-binding"/>
    <property type="match status" value="1"/>
</dbReference>
<sequence length="567" mass="61932">MYLKSLYPPVPSTPDVNFHELLFTSPLPVPIPEYTLHIDGLTGRSRTRNEFYEEVRDGATALATPTQQGGLGLSSENGDVVAIYSTNSLEYMTLIHACLVIGVPFTLLSAFYTPYELAHAVKTTKPSRIFAHPSLLGKVETAAKDIGLPSQRIYLLEGTAPGKESFAGVLQQVRARTLARVPVKPVKKDSIAYLMFSSGTGGLPKAVMISHGNLAFTLAALVVYVKEEMKLNASPTPPPHLTWVAALPFHHSYGLHMFCLRGFIFPTTFVILPRWDTEQVLDAIPRYRVSMLPLVPSVAHQLVFSKKFANADLSSITNVLCGAAALPPVVRKKLSGLTKSAIAEGYGITEATLSACLQPAPGVIPGVEPVLGSCGILLPGMEARILREDGSDADVNEPGELWLRGRNVAMGYYNNEQATKETFVDGWLRTGDSLRANANGTFFFVDRLKDTLKISGAQVSPTEIEDVLRSHPSGFILDVSVAGVPGTRSEDEKVPRAWIVLSDEGKRIGEHVVAKELDEWVKTNLSSFKWLRGGIEVVDEIPKLSTGKVLRRALQQKYVEQRVPHKL</sequence>
<dbReference type="OrthoDB" id="1898221at2759"/>
<protein>
    <recommendedName>
        <fullName evidence="7">Acetyl-CoA synthetase-like protein</fullName>
    </recommendedName>
</protein>
<dbReference type="Gene3D" id="3.30.300.30">
    <property type="match status" value="1"/>
</dbReference>
<evidence type="ECO:0008006" key="7">
    <source>
        <dbReference type="Google" id="ProtNLM"/>
    </source>
</evidence>
<evidence type="ECO:0000313" key="6">
    <source>
        <dbReference type="Proteomes" id="UP000813824"/>
    </source>
</evidence>
<reference evidence="5" key="1">
    <citation type="journal article" date="2021" name="New Phytol.">
        <title>Evolutionary innovations through gain and loss of genes in the ectomycorrhizal Boletales.</title>
        <authorList>
            <person name="Wu G."/>
            <person name="Miyauchi S."/>
            <person name="Morin E."/>
            <person name="Kuo A."/>
            <person name="Drula E."/>
            <person name="Varga T."/>
            <person name="Kohler A."/>
            <person name="Feng B."/>
            <person name="Cao Y."/>
            <person name="Lipzen A."/>
            <person name="Daum C."/>
            <person name="Hundley H."/>
            <person name="Pangilinan J."/>
            <person name="Johnson J."/>
            <person name="Barry K."/>
            <person name="LaButti K."/>
            <person name="Ng V."/>
            <person name="Ahrendt S."/>
            <person name="Min B."/>
            <person name="Choi I.G."/>
            <person name="Park H."/>
            <person name="Plett J.M."/>
            <person name="Magnuson J."/>
            <person name="Spatafora J.W."/>
            <person name="Nagy L.G."/>
            <person name="Henrissat B."/>
            <person name="Grigoriev I.V."/>
            <person name="Yang Z.L."/>
            <person name="Xu J."/>
            <person name="Martin F.M."/>
        </authorList>
    </citation>
    <scope>NUCLEOTIDE SEQUENCE</scope>
    <source>
        <strain evidence="5">KKN 215</strain>
    </source>
</reference>
<keyword evidence="2" id="KW-0436">Ligase</keyword>
<dbReference type="Pfam" id="PF13193">
    <property type="entry name" value="AMP-binding_C"/>
    <property type="match status" value="1"/>
</dbReference>
<gene>
    <name evidence="5" type="ORF">BXZ70DRAFT_904699</name>
</gene>
<dbReference type="AlphaFoldDB" id="A0A8K0XSY8"/>
<feature type="domain" description="AMP-binding enzyme C-terminal" evidence="4">
    <location>
        <begin position="463"/>
        <end position="548"/>
    </location>
</feature>
<dbReference type="InterPro" id="IPR025110">
    <property type="entry name" value="AMP-bd_C"/>
</dbReference>
<organism evidence="5 6">
    <name type="scientific">Cristinia sonorae</name>
    <dbReference type="NCBI Taxonomy" id="1940300"/>
    <lineage>
        <taxon>Eukaryota</taxon>
        <taxon>Fungi</taxon>
        <taxon>Dikarya</taxon>
        <taxon>Basidiomycota</taxon>
        <taxon>Agaricomycotina</taxon>
        <taxon>Agaricomycetes</taxon>
        <taxon>Agaricomycetidae</taxon>
        <taxon>Agaricales</taxon>
        <taxon>Pleurotineae</taxon>
        <taxon>Stephanosporaceae</taxon>
        <taxon>Cristinia</taxon>
    </lineage>
</organism>
<proteinExistence type="inferred from homology"/>
<comment type="similarity">
    <text evidence="1">Belongs to the ATP-dependent AMP-binding enzyme family.</text>
</comment>
<accession>A0A8K0XSY8</accession>
<evidence type="ECO:0000256" key="2">
    <source>
        <dbReference type="ARBA" id="ARBA00022598"/>
    </source>
</evidence>
<evidence type="ECO:0000313" key="5">
    <source>
        <dbReference type="EMBL" id="KAH8104506.1"/>
    </source>
</evidence>
<keyword evidence="6" id="KW-1185">Reference proteome</keyword>
<name>A0A8K0XSY8_9AGAR</name>
<dbReference type="InterPro" id="IPR045851">
    <property type="entry name" value="AMP-bd_C_sf"/>
</dbReference>